<feature type="short sequence motif" description="DGA/G" evidence="2">
    <location>
        <begin position="184"/>
        <end position="186"/>
    </location>
</feature>
<keyword evidence="5" id="KW-1185">Reference proteome</keyword>
<proteinExistence type="predicted"/>
<feature type="short sequence motif" description="GXSXG" evidence="2">
    <location>
        <begin position="39"/>
        <end position="43"/>
    </location>
</feature>
<evidence type="ECO:0000256" key="2">
    <source>
        <dbReference type="PROSITE-ProRule" id="PRU01161"/>
    </source>
</evidence>
<dbReference type="InterPro" id="IPR016035">
    <property type="entry name" value="Acyl_Trfase/lysoPLipase"/>
</dbReference>
<evidence type="ECO:0000313" key="5">
    <source>
        <dbReference type="Proteomes" id="UP000603708"/>
    </source>
</evidence>
<sequence length="282" mass="29482">MRTLVLGGGGPVGAAWLGGLSEGLLHRRVDVRAATEILGTSAGAALGTWLSSGEPLSDFLDAMRDRALWHSRQSHGTDPALLARVGRTAGGGHPTEEEIRQVAQAAAKGIPPRAADEVAAEWAQWLPDTPWPRLLRMVCVDAATGRPRVWQQGDGLTPATGVATSTAAPGAVAPVLLGGRTWVDGGARSCTNVDLITSPPERAGRVLVLAPVVMPSLDVETALVRKTGAEVVTVVPDERSRASLAKGIRTMADPSATARAAEAGRAQAAAEADRLRDWWRTE</sequence>
<evidence type="ECO:0000313" key="4">
    <source>
        <dbReference type="EMBL" id="GHH82159.1"/>
    </source>
</evidence>
<dbReference type="InterPro" id="IPR002641">
    <property type="entry name" value="PNPLA_dom"/>
</dbReference>
<reference evidence="4" key="2">
    <citation type="submission" date="2020-09" db="EMBL/GenBank/DDBJ databases">
        <authorList>
            <person name="Sun Q."/>
            <person name="Ohkuma M."/>
        </authorList>
    </citation>
    <scope>NUCLEOTIDE SEQUENCE</scope>
    <source>
        <strain evidence="4">JCM 5069</strain>
    </source>
</reference>
<dbReference type="Gene3D" id="3.40.1090.10">
    <property type="entry name" value="Cytosolic phospholipase A2 catalytic domain"/>
    <property type="match status" value="1"/>
</dbReference>
<accession>A0A919GCW3</accession>
<dbReference type="SUPFAM" id="SSF52151">
    <property type="entry name" value="FabD/lysophospholipase-like"/>
    <property type="match status" value="1"/>
</dbReference>
<protein>
    <recommendedName>
        <fullName evidence="3">PNPLA domain-containing protein</fullName>
    </recommendedName>
</protein>
<comment type="caution">
    <text evidence="4">The sequence shown here is derived from an EMBL/GenBank/DDBJ whole genome shotgun (WGS) entry which is preliminary data.</text>
</comment>
<dbReference type="EMBL" id="BNCD01000012">
    <property type="protein sequence ID" value="GHH82159.1"/>
    <property type="molecule type" value="Genomic_DNA"/>
</dbReference>
<evidence type="ECO:0000256" key="1">
    <source>
        <dbReference type="ARBA" id="ARBA00023098"/>
    </source>
</evidence>
<dbReference type="RefSeq" id="WP_189934181.1">
    <property type="nucleotide sequence ID" value="NZ_BNCD01000012.1"/>
</dbReference>
<organism evidence="4 5">
    <name type="scientific">Streptomyces sulfonofaciens</name>
    <dbReference type="NCBI Taxonomy" id="68272"/>
    <lineage>
        <taxon>Bacteria</taxon>
        <taxon>Bacillati</taxon>
        <taxon>Actinomycetota</taxon>
        <taxon>Actinomycetes</taxon>
        <taxon>Kitasatosporales</taxon>
        <taxon>Streptomycetaceae</taxon>
        <taxon>Streptomyces</taxon>
    </lineage>
</organism>
<keyword evidence="2" id="KW-0378">Hydrolase</keyword>
<feature type="short sequence motif" description="GXGXXG" evidence="2">
    <location>
        <begin position="8"/>
        <end position="13"/>
    </location>
</feature>
<name>A0A919GCW3_9ACTN</name>
<dbReference type="GO" id="GO:0016042">
    <property type="term" value="P:lipid catabolic process"/>
    <property type="evidence" value="ECO:0007669"/>
    <property type="project" value="UniProtKB-UniRule"/>
</dbReference>
<dbReference type="Proteomes" id="UP000603708">
    <property type="component" value="Unassembled WGS sequence"/>
</dbReference>
<feature type="domain" description="PNPLA" evidence="3">
    <location>
        <begin position="4"/>
        <end position="197"/>
    </location>
</feature>
<feature type="active site" description="Proton acceptor" evidence="2">
    <location>
        <position position="184"/>
    </location>
</feature>
<dbReference type="Pfam" id="PF01734">
    <property type="entry name" value="Patatin"/>
    <property type="match status" value="1"/>
</dbReference>
<keyword evidence="1 2" id="KW-0443">Lipid metabolism</keyword>
<reference evidence="4" key="1">
    <citation type="journal article" date="2014" name="Int. J. Syst. Evol. Microbiol.">
        <title>Complete genome sequence of Corynebacterium casei LMG S-19264T (=DSM 44701T), isolated from a smear-ripened cheese.</title>
        <authorList>
            <consortium name="US DOE Joint Genome Institute (JGI-PGF)"/>
            <person name="Walter F."/>
            <person name="Albersmeier A."/>
            <person name="Kalinowski J."/>
            <person name="Ruckert C."/>
        </authorList>
    </citation>
    <scope>NUCLEOTIDE SEQUENCE</scope>
    <source>
        <strain evidence="4">JCM 5069</strain>
    </source>
</reference>
<keyword evidence="2" id="KW-0442">Lipid degradation</keyword>
<gene>
    <name evidence="4" type="ORF">GCM10018793_41320</name>
</gene>
<dbReference type="AlphaFoldDB" id="A0A919GCW3"/>
<feature type="active site" description="Nucleophile" evidence="2">
    <location>
        <position position="41"/>
    </location>
</feature>
<evidence type="ECO:0000259" key="3">
    <source>
        <dbReference type="PROSITE" id="PS51635"/>
    </source>
</evidence>
<dbReference type="GO" id="GO:0016787">
    <property type="term" value="F:hydrolase activity"/>
    <property type="evidence" value="ECO:0007669"/>
    <property type="project" value="UniProtKB-UniRule"/>
</dbReference>
<dbReference type="PROSITE" id="PS51635">
    <property type="entry name" value="PNPLA"/>
    <property type="match status" value="1"/>
</dbReference>